<dbReference type="NCBIfam" id="NF007956">
    <property type="entry name" value="PRK10675.1"/>
    <property type="match status" value="1"/>
</dbReference>
<dbReference type="EC" id="5.1.3.2" evidence="4 8"/>
<keyword evidence="8" id="KW-0119">Carbohydrate metabolism</keyword>
<evidence type="ECO:0000256" key="5">
    <source>
        <dbReference type="ARBA" id="ARBA00018569"/>
    </source>
</evidence>
<evidence type="ECO:0000256" key="8">
    <source>
        <dbReference type="RuleBase" id="RU366046"/>
    </source>
</evidence>
<comment type="subunit">
    <text evidence="8">Homodimer.</text>
</comment>
<name>A0AA96VHK0_9STRE</name>
<evidence type="ECO:0000256" key="7">
    <source>
        <dbReference type="ARBA" id="ARBA00023235"/>
    </source>
</evidence>
<evidence type="ECO:0000256" key="6">
    <source>
        <dbReference type="ARBA" id="ARBA00023027"/>
    </source>
</evidence>
<dbReference type="AlphaFoldDB" id="A0AA96VHK0"/>
<dbReference type="PANTHER" id="PTHR43725">
    <property type="entry name" value="UDP-GLUCOSE 4-EPIMERASE"/>
    <property type="match status" value="1"/>
</dbReference>
<dbReference type="SUPFAM" id="SSF51735">
    <property type="entry name" value="NAD(P)-binding Rossmann-fold domains"/>
    <property type="match status" value="1"/>
</dbReference>
<reference evidence="10 11" key="1">
    <citation type="submission" date="2023-02" db="EMBL/GenBank/DDBJ databases">
        <title>Streptococcus sp. Genome Sequencing and Assembly.</title>
        <authorList>
            <person name="Shore S.M."/>
            <person name="Nicholson T.L."/>
        </authorList>
    </citation>
    <scope>NUCLEOTIDE SEQUENCE [LARGE SCALE GENOMIC DNA]</scope>
    <source>
        <strain evidence="10 11">29892</strain>
    </source>
</reference>
<organism evidence="10 11">
    <name type="scientific">Streptococcus iners subsp. hyiners</name>
    <dbReference type="NCBI Taxonomy" id="3028083"/>
    <lineage>
        <taxon>Bacteria</taxon>
        <taxon>Bacillati</taxon>
        <taxon>Bacillota</taxon>
        <taxon>Bacilli</taxon>
        <taxon>Lactobacillales</taxon>
        <taxon>Streptococcaceae</taxon>
        <taxon>Streptococcus</taxon>
        <taxon>Streptococcus iners</taxon>
    </lineage>
</organism>
<keyword evidence="6 8" id="KW-0520">NAD</keyword>
<feature type="domain" description="NAD(P)-binding" evidence="9">
    <location>
        <begin position="4"/>
        <end position="324"/>
    </location>
</feature>
<evidence type="ECO:0000256" key="4">
    <source>
        <dbReference type="ARBA" id="ARBA00013189"/>
    </source>
</evidence>
<evidence type="ECO:0000259" key="9">
    <source>
        <dbReference type="Pfam" id="PF16363"/>
    </source>
</evidence>
<comment type="pathway">
    <text evidence="8">Carbohydrate metabolism; galactose metabolism.</text>
</comment>
<dbReference type="RefSeq" id="WP_248055124.1">
    <property type="nucleotide sequence ID" value="NZ_CP118734.1"/>
</dbReference>
<dbReference type="GO" id="GO:0003978">
    <property type="term" value="F:UDP-glucose 4-epimerase activity"/>
    <property type="evidence" value="ECO:0007669"/>
    <property type="project" value="UniProtKB-UniRule"/>
</dbReference>
<protein>
    <recommendedName>
        <fullName evidence="5 8">UDP-glucose 4-epimerase</fullName>
        <ecNumber evidence="4 8">5.1.3.2</ecNumber>
    </recommendedName>
</protein>
<dbReference type="GO" id="GO:0005829">
    <property type="term" value="C:cytosol"/>
    <property type="evidence" value="ECO:0007669"/>
    <property type="project" value="TreeGrafter"/>
</dbReference>
<evidence type="ECO:0000313" key="11">
    <source>
        <dbReference type="Proteomes" id="UP001301526"/>
    </source>
</evidence>
<dbReference type="InterPro" id="IPR005886">
    <property type="entry name" value="UDP_G4E"/>
</dbReference>
<evidence type="ECO:0000313" key="10">
    <source>
        <dbReference type="EMBL" id="WNY48323.1"/>
    </source>
</evidence>
<dbReference type="PANTHER" id="PTHR43725:SF47">
    <property type="entry name" value="UDP-GLUCOSE 4-EPIMERASE"/>
    <property type="match status" value="1"/>
</dbReference>
<gene>
    <name evidence="10" type="primary">galE</name>
    <name evidence="10" type="ORF">PW220_06205</name>
</gene>
<dbReference type="GO" id="GO:0006012">
    <property type="term" value="P:galactose metabolic process"/>
    <property type="evidence" value="ECO:0007669"/>
    <property type="project" value="InterPro"/>
</dbReference>
<dbReference type="EMBL" id="CP118734">
    <property type="protein sequence ID" value="WNY48323.1"/>
    <property type="molecule type" value="Genomic_DNA"/>
</dbReference>
<evidence type="ECO:0000256" key="1">
    <source>
        <dbReference type="ARBA" id="ARBA00000083"/>
    </source>
</evidence>
<dbReference type="InterPro" id="IPR016040">
    <property type="entry name" value="NAD(P)-bd_dom"/>
</dbReference>
<dbReference type="Pfam" id="PF16363">
    <property type="entry name" value="GDP_Man_Dehyd"/>
    <property type="match status" value="1"/>
</dbReference>
<dbReference type="Proteomes" id="UP001301526">
    <property type="component" value="Chromosome"/>
</dbReference>
<proteinExistence type="inferred from homology"/>
<dbReference type="Gene3D" id="3.90.25.10">
    <property type="entry name" value="UDP-galactose 4-epimerase, domain 1"/>
    <property type="match status" value="1"/>
</dbReference>
<dbReference type="Gene3D" id="3.40.50.720">
    <property type="entry name" value="NAD(P)-binding Rossmann-like Domain"/>
    <property type="match status" value="1"/>
</dbReference>
<dbReference type="NCBIfam" id="TIGR01179">
    <property type="entry name" value="galE"/>
    <property type="match status" value="1"/>
</dbReference>
<comment type="similarity">
    <text evidence="3 8">Belongs to the NAD(P)-dependent epimerase/dehydratase family.</text>
</comment>
<sequence length="337" mass="36841">MSILVTGGAGYIGSHTVVELLKLGKDVVIVDNLSNSSILVLDRIETITGKRPTFYELDVANKVALREVFEKESIEAAIHFAGYKAVGESVEKPVMYYENNIMSTLALVEVMAEFGVKKIVFSSSATVYGLNNPSPLVETMPTSATNPYGYTKVMLEQILRDVEVADKEWSIALLRYFNPIGAHESGLIGEDPAGIPNNLMPFVAQVAVGKRPELSVFGNDYDTVDGTGVRDYIHVIDLALGHIKALEKISTTAGVHTYNLGSGQGTSVLELVQAFEKVNGVPVPYKIVDRRPGDVATCYANADKALAELNWKTEKTIEDMCRDTWNWQSKNPNGYEG</sequence>
<comment type="cofactor">
    <cofactor evidence="2 8">
        <name>NAD(+)</name>
        <dbReference type="ChEBI" id="CHEBI:57540"/>
    </cofactor>
</comment>
<keyword evidence="11" id="KW-1185">Reference proteome</keyword>
<keyword evidence="7 8" id="KW-0413">Isomerase</keyword>
<dbReference type="CDD" id="cd05247">
    <property type="entry name" value="UDP_G4E_1_SDR_e"/>
    <property type="match status" value="1"/>
</dbReference>
<evidence type="ECO:0000256" key="3">
    <source>
        <dbReference type="ARBA" id="ARBA00007637"/>
    </source>
</evidence>
<dbReference type="InterPro" id="IPR036291">
    <property type="entry name" value="NAD(P)-bd_dom_sf"/>
</dbReference>
<comment type="catalytic activity">
    <reaction evidence="1 8">
        <text>UDP-alpha-D-glucose = UDP-alpha-D-galactose</text>
        <dbReference type="Rhea" id="RHEA:22168"/>
        <dbReference type="ChEBI" id="CHEBI:58885"/>
        <dbReference type="ChEBI" id="CHEBI:66914"/>
        <dbReference type="EC" id="5.1.3.2"/>
    </reaction>
</comment>
<evidence type="ECO:0000256" key="2">
    <source>
        <dbReference type="ARBA" id="ARBA00001911"/>
    </source>
</evidence>
<accession>A0AA96VHK0</accession>